<evidence type="ECO:0000256" key="1">
    <source>
        <dbReference type="ARBA" id="ARBA00003469"/>
    </source>
</evidence>
<keyword evidence="8" id="KW-0784">Thiamine biosynthesis</keyword>
<evidence type="ECO:0000256" key="11">
    <source>
        <dbReference type="ARBA" id="ARBA00048179"/>
    </source>
</evidence>
<dbReference type="STRING" id="56804.BAE46_11515"/>
<dbReference type="GO" id="GO:0046872">
    <property type="term" value="F:metal ion binding"/>
    <property type="evidence" value="ECO:0007669"/>
    <property type="project" value="UniProtKB-KW"/>
</dbReference>
<dbReference type="GO" id="GO:0009228">
    <property type="term" value="P:thiamine biosynthetic process"/>
    <property type="evidence" value="ECO:0007669"/>
    <property type="project" value="UniProtKB-KW"/>
</dbReference>
<dbReference type="PANTHER" id="PTHR31528:SF1">
    <property type="entry name" value="4-AMINO-5-HYDROXYMETHYL-2-METHYLPYRIMIDINE PHOSPHATE SYNTHASE THI11-RELATED"/>
    <property type="match status" value="1"/>
</dbReference>
<dbReference type="InterPro" id="IPR027939">
    <property type="entry name" value="NMT1/THI5"/>
</dbReference>
<comment type="pathway">
    <text evidence="2">Cofactor biosynthesis; thiamine diphosphate biosynthesis.</text>
</comment>
<evidence type="ECO:0000313" key="14">
    <source>
        <dbReference type="Proteomes" id="UP000053586"/>
    </source>
</evidence>
<keyword evidence="6" id="KW-0479">Metal-binding</keyword>
<proteinExistence type="inferred from homology"/>
<dbReference type="SUPFAM" id="SSF53850">
    <property type="entry name" value="Periplasmic binding protein-like II"/>
    <property type="match status" value="1"/>
</dbReference>
<keyword evidence="5" id="KW-0808">Transferase</keyword>
<dbReference type="GO" id="GO:0016740">
    <property type="term" value="F:transferase activity"/>
    <property type="evidence" value="ECO:0007669"/>
    <property type="project" value="UniProtKB-KW"/>
</dbReference>
<dbReference type="eggNOG" id="COG0715">
    <property type="taxonomic scope" value="Bacteria"/>
</dbReference>
<comment type="caution">
    <text evidence="13">The sequence shown here is derived from an EMBL/GenBank/DDBJ whole genome shotgun (WGS) entry which is preliminary data.</text>
</comment>
<dbReference type="EMBL" id="BAET01000022">
    <property type="protein sequence ID" value="GAB56125.1"/>
    <property type="molecule type" value="Genomic_DNA"/>
</dbReference>
<comment type="similarity">
    <text evidence="3">Belongs to the NMT1/THI5 family.</text>
</comment>
<comment type="function">
    <text evidence="1">Responsible for the formation of the pyrimidine heterocycle in the thiamine biosynthesis pathway. Catalyzes the formation of hydroxymethylpyrimidine phosphate (HMP-P) from histidine and pyridoxal phosphate (PLP). The protein uses PLP and the active site histidine to form HMP-P, generating an inactive enzyme. The enzyme can only undergo a single turnover, which suggests it is a suicide enzyme.</text>
</comment>
<reference evidence="13 14" key="2">
    <citation type="journal article" date="2017" name="Antonie Van Leeuwenhoek">
        <title>Rhizobium rhizosphaerae sp. nov., a novel species isolated from rice rhizosphere.</title>
        <authorList>
            <person name="Zhao J.J."/>
            <person name="Zhang J."/>
            <person name="Zhang R.J."/>
            <person name="Zhang C.W."/>
            <person name="Yin H.Q."/>
            <person name="Zhang X.X."/>
        </authorList>
    </citation>
    <scope>NUCLEOTIDE SEQUENCE [LARGE SCALE GENOMIC DNA]</scope>
    <source>
        <strain evidence="13 14">ACAM 611</strain>
    </source>
</reference>
<dbReference type="InterPro" id="IPR015168">
    <property type="entry name" value="SsuA/THI5"/>
</dbReference>
<sequence length="310" mass="35282">MSIITLALDWTPNINHIGFFIAQAKGYYSEHDLQVTITDPREDNYAITPAKKVELGLADFALCPTESVISYRTKLVPFNLKAVAAILQQDLSAIVVKTSSNIVTPKDLDHTLYASYEAKYEDEIVRQMIRNDGGQGDIKISYPDKLEIWEHLLDNRADSTWIFLNWEGVSINNSKYDMRYFKLEDYNIPYSYSPVLVADEALITTKKDAYRQFLHATEQGFLFACKHPEEAVDIFAQFVPKQDANIDLKKALTASSSAFTEKGRWGLMDEKKVSAFLDWLRLRSLEIAPFTAADICTNELLNVFDTKSIH</sequence>
<accession>H5TCU8</accession>
<evidence type="ECO:0000256" key="3">
    <source>
        <dbReference type="ARBA" id="ARBA00009406"/>
    </source>
</evidence>
<evidence type="ECO:0000256" key="10">
    <source>
        <dbReference type="ARBA" id="ARBA00033171"/>
    </source>
</evidence>
<dbReference type="Gene3D" id="3.40.190.10">
    <property type="entry name" value="Periplasmic binding protein-like II"/>
    <property type="match status" value="2"/>
</dbReference>
<evidence type="ECO:0000256" key="9">
    <source>
        <dbReference type="ARBA" id="ARBA00023004"/>
    </source>
</evidence>
<dbReference type="RefSeq" id="WP_006005954.1">
    <property type="nucleotide sequence ID" value="NZ_BAET01000022.1"/>
</dbReference>
<feature type="domain" description="SsuA/THI5-like" evidence="12">
    <location>
        <begin position="13"/>
        <end position="231"/>
    </location>
</feature>
<evidence type="ECO:0000256" key="4">
    <source>
        <dbReference type="ARBA" id="ARBA00011738"/>
    </source>
</evidence>
<organism evidence="13 14">
    <name type="scientific">Glaciecola punicea ACAM 611</name>
    <dbReference type="NCBI Taxonomy" id="1121923"/>
    <lineage>
        <taxon>Bacteria</taxon>
        <taxon>Pseudomonadati</taxon>
        <taxon>Pseudomonadota</taxon>
        <taxon>Gammaproteobacteria</taxon>
        <taxon>Alteromonadales</taxon>
        <taxon>Alteromonadaceae</taxon>
        <taxon>Glaciecola</taxon>
    </lineage>
</organism>
<dbReference type="AlphaFoldDB" id="H5TCU8"/>
<protein>
    <recommendedName>
        <fullName evidence="10">Thiamine pyrimidine synthase</fullName>
    </recommendedName>
</protein>
<gene>
    <name evidence="13" type="ORF">GPUN_2010</name>
</gene>
<evidence type="ECO:0000256" key="7">
    <source>
        <dbReference type="ARBA" id="ARBA00022898"/>
    </source>
</evidence>
<keyword evidence="7" id="KW-0663">Pyridoxal phosphate</keyword>
<dbReference type="OrthoDB" id="9180959at2"/>
<comment type="subunit">
    <text evidence="4">Homodimer.</text>
</comment>
<keyword evidence="9" id="KW-0408">Iron</keyword>
<evidence type="ECO:0000259" key="12">
    <source>
        <dbReference type="Pfam" id="PF09084"/>
    </source>
</evidence>
<evidence type="ECO:0000256" key="5">
    <source>
        <dbReference type="ARBA" id="ARBA00022679"/>
    </source>
</evidence>
<dbReference type="Proteomes" id="UP000053586">
    <property type="component" value="Unassembled WGS sequence"/>
</dbReference>
<evidence type="ECO:0000256" key="2">
    <source>
        <dbReference type="ARBA" id="ARBA00004948"/>
    </source>
</evidence>
<reference evidence="13 14" key="1">
    <citation type="journal article" date="2012" name="J. Bacteriol.">
        <title>Genome sequence of proteorhodopsin-containing sea ice bacterium Glaciecola punicea ACAM 611T.</title>
        <authorList>
            <person name="Qin Q.-L."/>
            <person name="Xie B.-B."/>
            <person name="Shu Y.-L."/>
            <person name="Rong J.-C."/>
            <person name="Zhao D.-L."/>
            <person name="Zhang X.-Y."/>
            <person name="Chen X.-L."/>
            <person name="Zhou B.-C."/>
            <person name="Zhanga Y.-Z."/>
        </authorList>
    </citation>
    <scope>NUCLEOTIDE SEQUENCE [LARGE SCALE GENOMIC DNA]</scope>
    <source>
        <strain evidence="13 14">ACAM 611</strain>
    </source>
</reference>
<evidence type="ECO:0000256" key="8">
    <source>
        <dbReference type="ARBA" id="ARBA00022977"/>
    </source>
</evidence>
<dbReference type="PANTHER" id="PTHR31528">
    <property type="entry name" value="4-AMINO-5-HYDROXYMETHYL-2-METHYLPYRIMIDINE PHOSPHATE SYNTHASE THI11-RELATED"/>
    <property type="match status" value="1"/>
</dbReference>
<keyword evidence="14" id="KW-1185">Reference proteome</keyword>
<evidence type="ECO:0000256" key="6">
    <source>
        <dbReference type="ARBA" id="ARBA00022723"/>
    </source>
</evidence>
<name>H5TCU8_9ALTE</name>
<dbReference type="Pfam" id="PF09084">
    <property type="entry name" value="NMT1"/>
    <property type="match status" value="1"/>
</dbReference>
<comment type="catalytic activity">
    <reaction evidence="11">
        <text>N(6)-(pyridoxal phosphate)-L-lysyl-[4-amino-5-hydroxymethyl-2-methylpyrimidine phosphate synthase] + L-histidyl-[4-amino-5-hydroxymethyl-2-methylpyrimidine phosphate synthase] + 2 Fe(3+) + 4 H2O = L-lysyl-[4-amino-5-hydroxymethyl-2-methylpyrimidine phosphate synthase] + (2S)-2-amino-5-hydroxy-4-oxopentanoyl-[4-amino-5-hydroxymethyl-2-methylpyrimidine phosphate synthase] + 4-amino-2-methyl-5-(phosphooxymethyl)pyrimidine + 3-oxopropanoate + 2 Fe(2+) + 2 H(+)</text>
        <dbReference type="Rhea" id="RHEA:65756"/>
        <dbReference type="Rhea" id="RHEA-COMP:16892"/>
        <dbReference type="Rhea" id="RHEA-COMP:16893"/>
        <dbReference type="Rhea" id="RHEA-COMP:16894"/>
        <dbReference type="Rhea" id="RHEA-COMP:16895"/>
        <dbReference type="ChEBI" id="CHEBI:15377"/>
        <dbReference type="ChEBI" id="CHEBI:15378"/>
        <dbReference type="ChEBI" id="CHEBI:29033"/>
        <dbReference type="ChEBI" id="CHEBI:29034"/>
        <dbReference type="ChEBI" id="CHEBI:29969"/>
        <dbReference type="ChEBI" id="CHEBI:29979"/>
        <dbReference type="ChEBI" id="CHEBI:33190"/>
        <dbReference type="ChEBI" id="CHEBI:58354"/>
        <dbReference type="ChEBI" id="CHEBI:143915"/>
        <dbReference type="ChEBI" id="CHEBI:157692"/>
    </reaction>
    <physiologicalReaction direction="left-to-right" evidence="11">
        <dbReference type="Rhea" id="RHEA:65757"/>
    </physiologicalReaction>
</comment>
<evidence type="ECO:0000313" key="13">
    <source>
        <dbReference type="EMBL" id="GAB56125.1"/>
    </source>
</evidence>